<reference evidence="2" key="2">
    <citation type="journal article" date="2015" name="Fish Shellfish Immunol.">
        <title>Early steps in the European eel (Anguilla anguilla)-Vibrio vulnificus interaction in the gills: Role of the RtxA13 toxin.</title>
        <authorList>
            <person name="Callol A."/>
            <person name="Pajuelo D."/>
            <person name="Ebbesson L."/>
            <person name="Teles M."/>
            <person name="MacKenzie S."/>
            <person name="Amaro C."/>
        </authorList>
    </citation>
    <scope>NUCLEOTIDE SEQUENCE</scope>
</reference>
<evidence type="ECO:0000313" key="2">
    <source>
        <dbReference type="EMBL" id="JAH54825.1"/>
    </source>
</evidence>
<dbReference type="EMBL" id="GBXM01053752">
    <property type="protein sequence ID" value="JAH54825.1"/>
    <property type="molecule type" value="Transcribed_RNA"/>
</dbReference>
<proteinExistence type="predicted"/>
<feature type="region of interest" description="Disordered" evidence="1">
    <location>
        <begin position="1"/>
        <end position="21"/>
    </location>
</feature>
<organism evidence="2">
    <name type="scientific">Anguilla anguilla</name>
    <name type="common">European freshwater eel</name>
    <name type="synonym">Muraena anguilla</name>
    <dbReference type="NCBI Taxonomy" id="7936"/>
    <lineage>
        <taxon>Eukaryota</taxon>
        <taxon>Metazoa</taxon>
        <taxon>Chordata</taxon>
        <taxon>Craniata</taxon>
        <taxon>Vertebrata</taxon>
        <taxon>Euteleostomi</taxon>
        <taxon>Actinopterygii</taxon>
        <taxon>Neopterygii</taxon>
        <taxon>Teleostei</taxon>
        <taxon>Anguilliformes</taxon>
        <taxon>Anguillidae</taxon>
        <taxon>Anguilla</taxon>
    </lineage>
</organism>
<evidence type="ECO:0000256" key="1">
    <source>
        <dbReference type="SAM" id="MobiDB-lite"/>
    </source>
</evidence>
<protein>
    <submittedName>
        <fullName evidence="2">Uncharacterized protein</fullName>
    </submittedName>
</protein>
<name>A0A0E9TPP7_ANGAN</name>
<reference evidence="2" key="1">
    <citation type="submission" date="2014-11" db="EMBL/GenBank/DDBJ databases">
        <authorList>
            <person name="Amaro Gonzalez C."/>
        </authorList>
    </citation>
    <scope>NUCLEOTIDE SEQUENCE</scope>
</reference>
<dbReference type="AlphaFoldDB" id="A0A0E9TPP7"/>
<sequence length="21" mass="2681">MWWPIHNRTRQNDENVNLPLF</sequence>
<accession>A0A0E9TPP7</accession>